<keyword evidence="12" id="KW-0624">Polysaccharide degradation</keyword>
<dbReference type="Pfam" id="PF00734">
    <property type="entry name" value="CBM_1"/>
    <property type="match status" value="1"/>
</dbReference>
<dbReference type="Pfam" id="PF03443">
    <property type="entry name" value="AA9"/>
    <property type="match status" value="1"/>
</dbReference>
<feature type="chain" id="PRO_5042981803" description="lytic cellulose monooxygenase (C4-dehydrogenating)" evidence="16">
    <location>
        <begin position="20"/>
        <end position="288"/>
    </location>
</feature>
<reference evidence="18" key="1">
    <citation type="journal article" date="2023" name="Mol. Phylogenet. Evol.">
        <title>Genome-scale phylogeny and comparative genomics of the fungal order Sordariales.</title>
        <authorList>
            <person name="Hensen N."/>
            <person name="Bonometti L."/>
            <person name="Westerberg I."/>
            <person name="Brannstrom I.O."/>
            <person name="Guillou S."/>
            <person name="Cros-Aarteil S."/>
            <person name="Calhoun S."/>
            <person name="Haridas S."/>
            <person name="Kuo A."/>
            <person name="Mondo S."/>
            <person name="Pangilinan J."/>
            <person name="Riley R."/>
            <person name="LaButti K."/>
            <person name="Andreopoulos B."/>
            <person name="Lipzen A."/>
            <person name="Chen C."/>
            <person name="Yan M."/>
            <person name="Daum C."/>
            <person name="Ng V."/>
            <person name="Clum A."/>
            <person name="Steindorff A."/>
            <person name="Ohm R.A."/>
            <person name="Martin F."/>
            <person name="Silar P."/>
            <person name="Natvig D.O."/>
            <person name="Lalanne C."/>
            <person name="Gautier V."/>
            <person name="Ament-Velasquez S.L."/>
            <person name="Kruys A."/>
            <person name="Hutchinson M.I."/>
            <person name="Powell A.J."/>
            <person name="Barry K."/>
            <person name="Miller A.N."/>
            <person name="Grigoriev I.V."/>
            <person name="Debuchy R."/>
            <person name="Gladieux P."/>
            <person name="Hiltunen Thoren M."/>
            <person name="Johannesson H."/>
        </authorList>
    </citation>
    <scope>NUCLEOTIDE SEQUENCE</scope>
    <source>
        <strain evidence="18">PSN309</strain>
    </source>
</reference>
<keyword evidence="6" id="KW-0136">Cellulose degradation</keyword>
<dbReference type="InterPro" id="IPR005103">
    <property type="entry name" value="AA9_LPMO"/>
</dbReference>
<feature type="domain" description="CBM1" evidence="17">
    <location>
        <begin position="252"/>
        <end position="288"/>
    </location>
</feature>
<evidence type="ECO:0000256" key="14">
    <source>
        <dbReference type="ARBA" id="ARBA00045077"/>
    </source>
</evidence>
<evidence type="ECO:0000256" key="3">
    <source>
        <dbReference type="ARBA" id="ARBA00022525"/>
    </source>
</evidence>
<reference evidence="18" key="2">
    <citation type="submission" date="2023-05" db="EMBL/GenBank/DDBJ databases">
        <authorList>
            <consortium name="Lawrence Berkeley National Laboratory"/>
            <person name="Steindorff A."/>
            <person name="Hensen N."/>
            <person name="Bonometti L."/>
            <person name="Westerberg I."/>
            <person name="Brannstrom I.O."/>
            <person name="Guillou S."/>
            <person name="Cros-Aarteil S."/>
            <person name="Calhoun S."/>
            <person name="Haridas S."/>
            <person name="Kuo A."/>
            <person name="Mondo S."/>
            <person name="Pangilinan J."/>
            <person name="Riley R."/>
            <person name="Labutti K."/>
            <person name="Andreopoulos B."/>
            <person name="Lipzen A."/>
            <person name="Chen C."/>
            <person name="Yanf M."/>
            <person name="Daum C."/>
            <person name="Ng V."/>
            <person name="Clum A."/>
            <person name="Ohm R."/>
            <person name="Martin F."/>
            <person name="Silar P."/>
            <person name="Natvig D."/>
            <person name="Lalanne C."/>
            <person name="Gautier V."/>
            <person name="Ament-Velasquez S.L."/>
            <person name="Kruys A."/>
            <person name="Hutchinson M.I."/>
            <person name="Powell A.J."/>
            <person name="Barry K."/>
            <person name="Miller A.N."/>
            <person name="Grigoriev I.V."/>
            <person name="Debuchy R."/>
            <person name="Gladieux P."/>
            <person name="Thoren M.H."/>
            <person name="Johannesson H."/>
        </authorList>
    </citation>
    <scope>NUCLEOTIDE SEQUENCE</scope>
    <source>
        <strain evidence="18">PSN309</strain>
    </source>
</reference>
<dbReference type="Proteomes" id="UP001302126">
    <property type="component" value="Unassembled WGS sequence"/>
</dbReference>
<evidence type="ECO:0000259" key="17">
    <source>
        <dbReference type="PROSITE" id="PS51164"/>
    </source>
</evidence>
<dbReference type="Gene3D" id="2.70.50.70">
    <property type="match status" value="1"/>
</dbReference>
<evidence type="ECO:0000313" key="19">
    <source>
        <dbReference type="Proteomes" id="UP001302126"/>
    </source>
</evidence>
<dbReference type="InterPro" id="IPR049892">
    <property type="entry name" value="AA9"/>
</dbReference>
<sequence>MKGLLSVAALSLAISEASAHYIFQQLSVGGTKHGVFEYIRQNTNYNSPVTDLASNDLRCNEGGASGANTKTITVRAGDSFTFHTDTPVYHQGPTSIYLSKAPGAASSYDGSGPWFKIMDWGGPNWNLASSYTANIPSCIPDGEYLLRIQQLGIHNPWPAGIPQFYISCAQIKVTGGGSVNPSGVSIPGAFKATDPGYTANIYNNLQSYTVPGPAVFSCGANGGGSNPTVPEQPATTLATSTRPATQPTAPSCTVAKYGQCGGQGFSGCTTCASGSTCNQANQYYHQCL</sequence>
<evidence type="ECO:0000256" key="9">
    <source>
        <dbReference type="ARBA" id="ARBA00023033"/>
    </source>
</evidence>
<dbReference type="EMBL" id="MU864583">
    <property type="protein sequence ID" value="KAK4183044.1"/>
    <property type="molecule type" value="Genomic_DNA"/>
</dbReference>
<evidence type="ECO:0000256" key="8">
    <source>
        <dbReference type="ARBA" id="ARBA00023008"/>
    </source>
</evidence>
<keyword evidence="3" id="KW-0964">Secreted</keyword>
<keyword evidence="19" id="KW-1185">Reference proteome</keyword>
<dbReference type="SMART" id="SM00236">
    <property type="entry name" value="fCBD"/>
    <property type="match status" value="1"/>
</dbReference>
<proteinExistence type="inferred from homology"/>
<evidence type="ECO:0000256" key="6">
    <source>
        <dbReference type="ARBA" id="ARBA00023001"/>
    </source>
</evidence>
<evidence type="ECO:0000256" key="12">
    <source>
        <dbReference type="ARBA" id="ARBA00023326"/>
    </source>
</evidence>
<dbReference type="GO" id="GO:0030245">
    <property type="term" value="P:cellulose catabolic process"/>
    <property type="evidence" value="ECO:0007669"/>
    <property type="project" value="UniProtKB-KW"/>
</dbReference>
<keyword evidence="7" id="KW-0560">Oxidoreductase</keyword>
<evidence type="ECO:0000256" key="15">
    <source>
        <dbReference type="ARBA" id="ARBA00047174"/>
    </source>
</evidence>
<keyword evidence="11" id="KW-0119">Carbohydrate metabolism</keyword>
<dbReference type="AlphaFoldDB" id="A0AAN6WJN7"/>
<comment type="similarity">
    <text evidence="13">Belongs to the polysaccharide monooxygenase AA9 family.</text>
</comment>
<dbReference type="GO" id="GO:0046872">
    <property type="term" value="F:metal ion binding"/>
    <property type="evidence" value="ECO:0007669"/>
    <property type="project" value="UniProtKB-KW"/>
</dbReference>
<keyword evidence="10" id="KW-1015">Disulfide bond</keyword>
<dbReference type="GO" id="GO:0004497">
    <property type="term" value="F:monooxygenase activity"/>
    <property type="evidence" value="ECO:0007669"/>
    <property type="project" value="UniProtKB-KW"/>
</dbReference>
<organism evidence="18 19">
    <name type="scientific">Podospora australis</name>
    <dbReference type="NCBI Taxonomy" id="1536484"/>
    <lineage>
        <taxon>Eukaryota</taxon>
        <taxon>Fungi</taxon>
        <taxon>Dikarya</taxon>
        <taxon>Ascomycota</taxon>
        <taxon>Pezizomycotina</taxon>
        <taxon>Sordariomycetes</taxon>
        <taxon>Sordariomycetidae</taxon>
        <taxon>Sordariales</taxon>
        <taxon>Podosporaceae</taxon>
        <taxon>Podospora</taxon>
    </lineage>
</organism>
<comment type="caution">
    <text evidence="18">The sequence shown here is derived from an EMBL/GenBank/DDBJ whole genome shotgun (WGS) entry which is preliminary data.</text>
</comment>
<evidence type="ECO:0000256" key="5">
    <source>
        <dbReference type="ARBA" id="ARBA00022729"/>
    </source>
</evidence>
<accession>A0AAN6WJN7</accession>
<comment type="catalytic activity">
    <reaction evidence="14">
        <text>[(1-&gt;4)-beta-D-glucosyl]n+m + reduced acceptor + O2 = 4-dehydro-beta-D-glucosyl-[(1-&gt;4)-beta-D-glucosyl]n-1 + [(1-&gt;4)-beta-D-glucosyl]m + acceptor + H2O.</text>
        <dbReference type="EC" id="1.14.99.56"/>
    </reaction>
</comment>
<keyword evidence="4" id="KW-0479">Metal-binding</keyword>
<evidence type="ECO:0000256" key="7">
    <source>
        <dbReference type="ARBA" id="ARBA00023002"/>
    </source>
</evidence>
<keyword evidence="8" id="KW-0186">Copper</keyword>
<gene>
    <name evidence="18" type="ORF">QBC35DRAFT_456679</name>
</gene>
<dbReference type="SUPFAM" id="SSF57180">
    <property type="entry name" value="Cellulose-binding domain"/>
    <property type="match status" value="1"/>
</dbReference>
<comment type="subcellular location">
    <subcellularLocation>
        <location evidence="2">Secreted</location>
    </subcellularLocation>
</comment>
<evidence type="ECO:0000256" key="2">
    <source>
        <dbReference type="ARBA" id="ARBA00004613"/>
    </source>
</evidence>
<dbReference type="EC" id="1.14.99.56" evidence="15"/>
<dbReference type="InterPro" id="IPR000254">
    <property type="entry name" value="CBD"/>
</dbReference>
<protein>
    <recommendedName>
        <fullName evidence="15">lytic cellulose monooxygenase (C4-dehydrogenating)</fullName>
        <ecNumber evidence="15">1.14.99.56</ecNumber>
    </recommendedName>
</protein>
<keyword evidence="18" id="KW-0378">Hydrolase</keyword>
<dbReference type="PANTHER" id="PTHR33353:SF11">
    <property type="entry name" value="GLYCOSYLHYDROLASE FAMILY 61-7 PROTEIN"/>
    <property type="match status" value="1"/>
</dbReference>
<feature type="signal peptide" evidence="16">
    <location>
        <begin position="1"/>
        <end position="19"/>
    </location>
</feature>
<comment type="cofactor">
    <cofactor evidence="1">
        <name>Cu(2+)</name>
        <dbReference type="ChEBI" id="CHEBI:29036"/>
    </cofactor>
</comment>
<keyword evidence="5 16" id="KW-0732">Signal</keyword>
<dbReference type="CDD" id="cd21175">
    <property type="entry name" value="LPMO_AA9"/>
    <property type="match status" value="1"/>
</dbReference>
<dbReference type="GO" id="GO:0016787">
    <property type="term" value="F:hydrolase activity"/>
    <property type="evidence" value="ECO:0007669"/>
    <property type="project" value="UniProtKB-KW"/>
</dbReference>
<keyword evidence="9" id="KW-0503">Monooxygenase</keyword>
<name>A0AAN6WJN7_9PEZI</name>
<dbReference type="PROSITE" id="PS51164">
    <property type="entry name" value="CBM1_2"/>
    <property type="match status" value="1"/>
</dbReference>
<evidence type="ECO:0000256" key="1">
    <source>
        <dbReference type="ARBA" id="ARBA00001973"/>
    </source>
</evidence>
<dbReference type="PROSITE" id="PS00562">
    <property type="entry name" value="CBM1_1"/>
    <property type="match status" value="1"/>
</dbReference>
<evidence type="ECO:0000256" key="16">
    <source>
        <dbReference type="SAM" id="SignalP"/>
    </source>
</evidence>
<evidence type="ECO:0000256" key="10">
    <source>
        <dbReference type="ARBA" id="ARBA00023157"/>
    </source>
</evidence>
<dbReference type="InterPro" id="IPR035971">
    <property type="entry name" value="CBD_sf"/>
</dbReference>
<dbReference type="GO" id="GO:0005576">
    <property type="term" value="C:extracellular region"/>
    <property type="evidence" value="ECO:0007669"/>
    <property type="project" value="UniProtKB-SubCell"/>
</dbReference>
<evidence type="ECO:0000256" key="11">
    <source>
        <dbReference type="ARBA" id="ARBA00023277"/>
    </source>
</evidence>
<evidence type="ECO:0000256" key="4">
    <source>
        <dbReference type="ARBA" id="ARBA00022723"/>
    </source>
</evidence>
<evidence type="ECO:0000313" key="18">
    <source>
        <dbReference type="EMBL" id="KAK4183044.1"/>
    </source>
</evidence>
<dbReference type="GO" id="GO:0030248">
    <property type="term" value="F:cellulose binding"/>
    <property type="evidence" value="ECO:0007669"/>
    <property type="project" value="InterPro"/>
</dbReference>
<dbReference type="PANTHER" id="PTHR33353">
    <property type="entry name" value="PUTATIVE (AFU_ORTHOLOGUE AFUA_1G12560)-RELATED"/>
    <property type="match status" value="1"/>
</dbReference>
<evidence type="ECO:0000256" key="13">
    <source>
        <dbReference type="ARBA" id="ARBA00044502"/>
    </source>
</evidence>